<dbReference type="STRING" id="9643.ENSUAMP00000021330"/>
<dbReference type="InterPro" id="IPR022365">
    <property type="entry name" value="Clathrin_H-chain_propeller_rpt"/>
</dbReference>
<dbReference type="Pfam" id="PF01394">
    <property type="entry name" value="Clathrin_propel"/>
    <property type="match status" value="1"/>
</dbReference>
<dbReference type="InterPro" id="IPR016025">
    <property type="entry name" value="Clathrin_H-chain_N"/>
</dbReference>
<dbReference type="GO" id="GO:0030132">
    <property type="term" value="C:clathrin coat of coated pit"/>
    <property type="evidence" value="ECO:0007669"/>
    <property type="project" value="InterPro"/>
</dbReference>
<dbReference type="GO" id="GO:0030130">
    <property type="term" value="C:clathrin coat of trans-Golgi network vesicle"/>
    <property type="evidence" value="ECO:0007669"/>
    <property type="project" value="InterPro"/>
</dbReference>
<reference evidence="1" key="3">
    <citation type="submission" date="2025-09" db="UniProtKB">
        <authorList>
            <consortium name="Ensembl"/>
        </authorList>
    </citation>
    <scope>IDENTIFICATION</scope>
</reference>
<dbReference type="GeneTree" id="ENSGT00950000183166"/>
<dbReference type="AlphaFoldDB" id="A0A452RQ03"/>
<dbReference type="GO" id="GO:0071439">
    <property type="term" value="C:clathrin complex"/>
    <property type="evidence" value="ECO:0007669"/>
    <property type="project" value="TreeGrafter"/>
</dbReference>
<accession>A0A452RQ03</accession>
<dbReference type="GO" id="GO:0032051">
    <property type="term" value="F:clathrin light chain binding"/>
    <property type="evidence" value="ECO:0007669"/>
    <property type="project" value="TreeGrafter"/>
</dbReference>
<dbReference type="GO" id="GO:0005198">
    <property type="term" value="F:structural molecule activity"/>
    <property type="evidence" value="ECO:0007669"/>
    <property type="project" value="InterPro"/>
</dbReference>
<dbReference type="GO" id="GO:0045334">
    <property type="term" value="C:clathrin-coated endocytic vesicle"/>
    <property type="evidence" value="ECO:0007669"/>
    <property type="project" value="TreeGrafter"/>
</dbReference>
<organism evidence="1 2">
    <name type="scientific">Ursus americanus</name>
    <name type="common">American black bear</name>
    <name type="synonym">Euarctos americanus</name>
    <dbReference type="NCBI Taxonomy" id="9643"/>
    <lineage>
        <taxon>Eukaryota</taxon>
        <taxon>Metazoa</taxon>
        <taxon>Chordata</taxon>
        <taxon>Craniata</taxon>
        <taxon>Vertebrata</taxon>
        <taxon>Euteleostomi</taxon>
        <taxon>Mammalia</taxon>
        <taxon>Eutheria</taxon>
        <taxon>Laurasiatheria</taxon>
        <taxon>Carnivora</taxon>
        <taxon>Caniformia</taxon>
        <taxon>Ursidae</taxon>
        <taxon>Ursus</taxon>
    </lineage>
</organism>
<dbReference type="GO" id="GO:0070062">
    <property type="term" value="C:extracellular exosome"/>
    <property type="evidence" value="ECO:0007669"/>
    <property type="project" value="TreeGrafter"/>
</dbReference>
<evidence type="ECO:0000313" key="2">
    <source>
        <dbReference type="Proteomes" id="UP000291022"/>
    </source>
</evidence>
<dbReference type="PANTHER" id="PTHR10292:SF6">
    <property type="entry name" value="CLATHRIN HEAVY CHAIN 2"/>
    <property type="match status" value="1"/>
</dbReference>
<dbReference type="PANTHER" id="PTHR10292">
    <property type="entry name" value="CLATHRIN HEAVY CHAIN RELATED"/>
    <property type="match status" value="1"/>
</dbReference>
<dbReference type="OMA" id="QIAPVCF"/>
<sequence length="112" mass="12353">AIQIAPVCFQRLQDTTLQNLGINPANIGFSTLTMESDKFICVREKVGEQAQVVIIDMSDPMAPIRRPISAESAIMNPASKVIALKGKPDGIFRKEFYLTLPALLLYISDNCQ</sequence>
<dbReference type="GO" id="GO:0006886">
    <property type="term" value="P:intracellular protein transport"/>
    <property type="evidence" value="ECO:0007669"/>
    <property type="project" value="InterPro"/>
</dbReference>
<reference evidence="1" key="2">
    <citation type="submission" date="2025-08" db="UniProtKB">
        <authorList>
            <consortium name="Ensembl"/>
        </authorList>
    </citation>
    <scope>IDENTIFICATION</scope>
</reference>
<reference evidence="2" key="1">
    <citation type="submission" date="2016-06" db="EMBL/GenBank/DDBJ databases">
        <title>De novo assembly and RNA-Seq shows season-dependent expression and editing in black bear kidneys.</title>
        <authorList>
            <person name="Korstanje R."/>
            <person name="Srivastava A."/>
            <person name="Sarsani V.K."/>
            <person name="Sheehan S.M."/>
            <person name="Seger R.L."/>
            <person name="Barter M.E."/>
            <person name="Lindqvist C."/>
            <person name="Brody L.C."/>
            <person name="Mullikin J.C."/>
        </authorList>
    </citation>
    <scope>NUCLEOTIDE SEQUENCE [LARGE SCALE GENOMIC DNA]</scope>
</reference>
<dbReference type="SUPFAM" id="SSF50989">
    <property type="entry name" value="Clathrin heavy-chain terminal domain"/>
    <property type="match status" value="1"/>
</dbReference>
<dbReference type="Ensembl" id="ENSUAMT00000023833.1">
    <property type="protein sequence ID" value="ENSUAMP00000021330.1"/>
    <property type="gene ID" value="ENSUAMG00000016746.1"/>
</dbReference>
<dbReference type="GO" id="GO:0006898">
    <property type="term" value="P:receptor-mediated endocytosis"/>
    <property type="evidence" value="ECO:0007669"/>
    <property type="project" value="TreeGrafter"/>
</dbReference>
<evidence type="ECO:0000313" key="1">
    <source>
        <dbReference type="Ensembl" id="ENSUAMP00000021330.1"/>
    </source>
</evidence>
<keyword evidence="2" id="KW-1185">Reference proteome</keyword>
<dbReference type="Proteomes" id="UP000291022">
    <property type="component" value="Unassembled WGS sequence"/>
</dbReference>
<dbReference type="Gene3D" id="2.130.10.110">
    <property type="entry name" value="Clathrin heavy-chain terminal domain"/>
    <property type="match status" value="1"/>
</dbReference>
<protein>
    <submittedName>
        <fullName evidence="1">Uncharacterized protein</fullName>
    </submittedName>
</protein>
<name>A0A452RQ03_URSAM</name>
<proteinExistence type="predicted"/>